<dbReference type="InterPro" id="IPR028051">
    <property type="entry name" value="CheX-like_dom"/>
</dbReference>
<proteinExistence type="predicted"/>
<dbReference type="EMBL" id="BMJQ01000008">
    <property type="protein sequence ID" value="GGF23120.1"/>
    <property type="molecule type" value="Genomic_DNA"/>
</dbReference>
<dbReference type="PANTHER" id="PTHR39452">
    <property type="entry name" value="CHEY-P PHOSPHATASE CHEX"/>
    <property type="match status" value="1"/>
</dbReference>
<organism evidence="3 4">
    <name type="scientific">Aliidongia dinghuensis</name>
    <dbReference type="NCBI Taxonomy" id="1867774"/>
    <lineage>
        <taxon>Bacteria</taxon>
        <taxon>Pseudomonadati</taxon>
        <taxon>Pseudomonadota</taxon>
        <taxon>Alphaproteobacteria</taxon>
        <taxon>Rhodospirillales</taxon>
        <taxon>Dongiaceae</taxon>
        <taxon>Aliidongia</taxon>
    </lineage>
</organism>
<dbReference type="PANTHER" id="PTHR39452:SF1">
    <property type="entry name" value="CHEY-P PHOSPHATASE CHEX"/>
    <property type="match status" value="1"/>
</dbReference>
<reference evidence="3" key="1">
    <citation type="journal article" date="2014" name="Int. J. Syst. Evol. Microbiol.">
        <title>Complete genome sequence of Corynebacterium casei LMG S-19264T (=DSM 44701T), isolated from a smear-ripened cheese.</title>
        <authorList>
            <consortium name="US DOE Joint Genome Institute (JGI-PGF)"/>
            <person name="Walter F."/>
            <person name="Albersmeier A."/>
            <person name="Kalinowski J."/>
            <person name="Ruckert C."/>
        </authorList>
    </citation>
    <scope>NUCLEOTIDE SEQUENCE</scope>
    <source>
        <strain evidence="3">CGMCC 1.15725</strain>
    </source>
</reference>
<dbReference type="GO" id="GO:0006935">
    <property type="term" value="P:chemotaxis"/>
    <property type="evidence" value="ECO:0007669"/>
    <property type="project" value="UniProtKB-KW"/>
</dbReference>
<evidence type="ECO:0000313" key="3">
    <source>
        <dbReference type="EMBL" id="GGF23120.1"/>
    </source>
</evidence>
<dbReference type="InterPro" id="IPR028976">
    <property type="entry name" value="CheC-like_sf"/>
</dbReference>
<dbReference type="Proteomes" id="UP000646365">
    <property type="component" value="Unassembled WGS sequence"/>
</dbReference>
<dbReference type="Gene3D" id="3.40.1550.10">
    <property type="entry name" value="CheC-like"/>
    <property type="match status" value="1"/>
</dbReference>
<feature type="domain" description="Chemotaxis phosphatase CheX-like" evidence="2">
    <location>
        <begin position="43"/>
        <end position="135"/>
    </location>
</feature>
<sequence>MSDLGITTEEAIDLAIEVWRGFLGVELVPRFDEPAHEPPESSVSGCVTLKGAWYGGIIVTLPGSLGVMVTRSVLALDDPQPEDVQDVVGELANMMAGRLKHQLPPDTQISLPMVATGDHFHLSIPGARVAMELDFAVEETPLRIRFIKVEQS</sequence>
<gene>
    <name evidence="3" type="ORF">GCM10011611_31520</name>
</gene>
<reference evidence="3" key="2">
    <citation type="submission" date="2020-09" db="EMBL/GenBank/DDBJ databases">
        <authorList>
            <person name="Sun Q."/>
            <person name="Zhou Y."/>
        </authorList>
    </citation>
    <scope>NUCLEOTIDE SEQUENCE</scope>
    <source>
        <strain evidence="3">CGMCC 1.15725</strain>
    </source>
</reference>
<evidence type="ECO:0000313" key="4">
    <source>
        <dbReference type="Proteomes" id="UP000646365"/>
    </source>
</evidence>
<dbReference type="Pfam" id="PF13690">
    <property type="entry name" value="CheX"/>
    <property type="match status" value="1"/>
</dbReference>
<dbReference type="AlphaFoldDB" id="A0A8J3E405"/>
<dbReference type="SUPFAM" id="SSF103039">
    <property type="entry name" value="CheC-like"/>
    <property type="match status" value="1"/>
</dbReference>
<evidence type="ECO:0000259" key="2">
    <source>
        <dbReference type="Pfam" id="PF13690"/>
    </source>
</evidence>
<protein>
    <recommendedName>
        <fullName evidence="2">Chemotaxis phosphatase CheX-like domain-containing protein</fullName>
    </recommendedName>
</protein>
<dbReference type="InterPro" id="IPR038756">
    <property type="entry name" value="CheX-like"/>
</dbReference>
<accession>A0A8J3E405</accession>
<dbReference type="RefSeq" id="WP_189047424.1">
    <property type="nucleotide sequence ID" value="NZ_BMJQ01000008.1"/>
</dbReference>
<name>A0A8J3E405_9PROT</name>
<keyword evidence="1" id="KW-0145">Chemotaxis</keyword>
<comment type="caution">
    <text evidence="3">The sequence shown here is derived from an EMBL/GenBank/DDBJ whole genome shotgun (WGS) entry which is preliminary data.</text>
</comment>
<evidence type="ECO:0000256" key="1">
    <source>
        <dbReference type="ARBA" id="ARBA00022500"/>
    </source>
</evidence>
<keyword evidence="4" id="KW-1185">Reference proteome</keyword>